<accession>A0A840TKP0</accession>
<evidence type="ECO:0000256" key="1">
    <source>
        <dbReference type="SAM" id="Phobius"/>
    </source>
</evidence>
<feature type="transmembrane region" description="Helical" evidence="1">
    <location>
        <begin position="89"/>
        <end position="108"/>
    </location>
</feature>
<dbReference type="Proteomes" id="UP000557307">
    <property type="component" value="Unassembled WGS sequence"/>
</dbReference>
<dbReference type="EMBL" id="JACHGF010000002">
    <property type="protein sequence ID" value="MBB5283505.1"/>
    <property type="molecule type" value="Genomic_DNA"/>
</dbReference>
<dbReference type="AlphaFoldDB" id="A0A840TKP0"/>
<protein>
    <submittedName>
        <fullName evidence="2">Uncharacterized protein (DUF983 family)</fullName>
    </submittedName>
</protein>
<proteinExistence type="predicted"/>
<keyword evidence="1" id="KW-0812">Transmembrane</keyword>
<sequence>MFKGTKLYSIFTGKCPKCHEGKFFKTSNPYDLKRFDKINDRCEHCGEPFMKEPGFYIGSMYISYALSVAFIVVTFMLFVVYLGLDIYPVLYALIPVLLLLLPVFFRLARIIWLNIFVSYDPQRAKVAQRSVEEKKG</sequence>
<dbReference type="Pfam" id="PF06170">
    <property type="entry name" value="DUF983"/>
    <property type="match status" value="1"/>
</dbReference>
<gene>
    <name evidence="2" type="ORF">HNQ92_001631</name>
</gene>
<keyword evidence="1" id="KW-1133">Transmembrane helix</keyword>
<keyword evidence="1" id="KW-0472">Membrane</keyword>
<dbReference type="InterPro" id="IPR009325">
    <property type="entry name" value="DUF983"/>
</dbReference>
<reference evidence="2 3" key="1">
    <citation type="submission" date="2020-08" db="EMBL/GenBank/DDBJ databases">
        <title>Genomic Encyclopedia of Type Strains, Phase IV (KMG-IV): sequencing the most valuable type-strain genomes for metagenomic binning, comparative biology and taxonomic classification.</title>
        <authorList>
            <person name="Goeker M."/>
        </authorList>
    </citation>
    <scope>NUCLEOTIDE SEQUENCE [LARGE SCALE GENOMIC DNA]</scope>
    <source>
        <strain evidence="2 3">DSM 105074</strain>
    </source>
</reference>
<evidence type="ECO:0000313" key="3">
    <source>
        <dbReference type="Proteomes" id="UP000557307"/>
    </source>
</evidence>
<evidence type="ECO:0000313" key="2">
    <source>
        <dbReference type="EMBL" id="MBB5283505.1"/>
    </source>
</evidence>
<name>A0A840TKP0_9BACT</name>
<feature type="transmembrane region" description="Helical" evidence="1">
    <location>
        <begin position="61"/>
        <end position="83"/>
    </location>
</feature>
<comment type="caution">
    <text evidence="2">The sequence shown here is derived from an EMBL/GenBank/DDBJ whole genome shotgun (WGS) entry which is preliminary data.</text>
</comment>
<organism evidence="2 3">
    <name type="scientific">Rhabdobacter roseus</name>
    <dbReference type="NCBI Taxonomy" id="1655419"/>
    <lineage>
        <taxon>Bacteria</taxon>
        <taxon>Pseudomonadati</taxon>
        <taxon>Bacteroidota</taxon>
        <taxon>Cytophagia</taxon>
        <taxon>Cytophagales</taxon>
        <taxon>Cytophagaceae</taxon>
        <taxon>Rhabdobacter</taxon>
    </lineage>
</organism>
<keyword evidence="3" id="KW-1185">Reference proteome</keyword>
<dbReference type="RefSeq" id="WP_184172957.1">
    <property type="nucleotide sequence ID" value="NZ_JACHGF010000002.1"/>
</dbReference>